<name>A0A0D6JEI3_9HYPH</name>
<organism evidence="1 2">
    <name type="scientific">Candidatus Filomicrobium marinum</name>
    <dbReference type="NCBI Taxonomy" id="1608628"/>
    <lineage>
        <taxon>Bacteria</taxon>
        <taxon>Pseudomonadati</taxon>
        <taxon>Pseudomonadota</taxon>
        <taxon>Alphaproteobacteria</taxon>
        <taxon>Hyphomicrobiales</taxon>
        <taxon>Hyphomicrobiaceae</taxon>
        <taxon>Filomicrobium</taxon>
    </lineage>
</organism>
<sequence length="137" mass="14920">MPKNQAGAGLIRHPLALGDEERGLELVIEGPAEDALRDALLFPVTMGVMPLGEAATDAGLRIDTPRMAVFADEILAAADALLNRNDALVAARMSRSRCRGACSYYGEHRCCDQSLTKHVAYPYPFQFVDPFCNCLHD</sequence>
<evidence type="ECO:0000313" key="1">
    <source>
        <dbReference type="EMBL" id="CPR18127.1"/>
    </source>
</evidence>
<dbReference type="Proteomes" id="UP000033187">
    <property type="component" value="Chromosome 1"/>
</dbReference>
<evidence type="ECO:0000313" key="2">
    <source>
        <dbReference type="Proteomes" id="UP000033187"/>
    </source>
</evidence>
<keyword evidence="2" id="KW-1185">Reference proteome</keyword>
<dbReference type="AlphaFoldDB" id="A0A0D6JEI3"/>
<protein>
    <submittedName>
        <fullName evidence="1">Uncharacterized protein</fullName>
    </submittedName>
</protein>
<accession>A0A0D6JEI3</accession>
<reference evidence="2" key="1">
    <citation type="submission" date="2015-02" db="EMBL/GenBank/DDBJ databases">
        <authorList>
            <person name="Chooi Y.-H."/>
        </authorList>
    </citation>
    <scope>NUCLEOTIDE SEQUENCE [LARGE SCALE GENOMIC DNA]</scope>
    <source>
        <strain evidence="2">strain Y</strain>
    </source>
</reference>
<dbReference type="KEGG" id="fil:BN1229_v1_1568"/>
<dbReference type="KEGG" id="fiy:BN1229_v1_1570"/>
<dbReference type="EMBL" id="LN829119">
    <property type="protein sequence ID" value="CPR18127.1"/>
    <property type="molecule type" value="Genomic_DNA"/>
</dbReference>
<proteinExistence type="predicted"/>
<gene>
    <name evidence="1" type="ORF">YBN1229_v1_1570</name>
</gene>